<evidence type="ECO:0000313" key="2">
    <source>
        <dbReference type="EMBL" id="XBH01028.1"/>
    </source>
</evidence>
<dbReference type="AlphaFoldDB" id="A0AAU7C6M5"/>
<dbReference type="InterPro" id="IPR036291">
    <property type="entry name" value="NAD(P)-bd_dom_sf"/>
</dbReference>
<dbReference type="SUPFAM" id="SSF51735">
    <property type="entry name" value="NAD(P)-binding Rossmann-fold domains"/>
    <property type="match status" value="1"/>
</dbReference>
<gene>
    <name evidence="2" type="ORF">V5E97_22015</name>
</gene>
<dbReference type="EMBL" id="CP155447">
    <property type="protein sequence ID" value="XBH01028.1"/>
    <property type="molecule type" value="Genomic_DNA"/>
</dbReference>
<dbReference type="Gene3D" id="3.40.50.720">
    <property type="entry name" value="NAD(P)-binding Rossmann-like Domain"/>
    <property type="match status" value="1"/>
</dbReference>
<dbReference type="Pfam" id="PF01370">
    <property type="entry name" value="Epimerase"/>
    <property type="match status" value="1"/>
</dbReference>
<dbReference type="InterPro" id="IPR051783">
    <property type="entry name" value="NAD(P)-dependent_oxidoreduct"/>
</dbReference>
<proteinExistence type="predicted"/>
<feature type="domain" description="NAD-dependent epimerase/dehydratase" evidence="1">
    <location>
        <begin position="6"/>
        <end position="233"/>
    </location>
</feature>
<evidence type="ECO:0000259" key="1">
    <source>
        <dbReference type="Pfam" id="PF01370"/>
    </source>
</evidence>
<organism evidence="2">
    <name type="scientific">Singulisphaera sp. Ch08</name>
    <dbReference type="NCBI Taxonomy" id="3120278"/>
    <lineage>
        <taxon>Bacteria</taxon>
        <taxon>Pseudomonadati</taxon>
        <taxon>Planctomycetota</taxon>
        <taxon>Planctomycetia</taxon>
        <taxon>Isosphaerales</taxon>
        <taxon>Isosphaeraceae</taxon>
        <taxon>Singulisphaera</taxon>
    </lineage>
</organism>
<dbReference type="GO" id="GO:0005737">
    <property type="term" value="C:cytoplasm"/>
    <property type="evidence" value="ECO:0007669"/>
    <property type="project" value="TreeGrafter"/>
</dbReference>
<sequence>MADSDLVTGGTGLLGSHIAEQLVAQGRRVRALVRAGSATAFLESLGVEIIRGNLSDPAACARATQGVEVVYHAAAKVGDWGRWSQFQTDCIDATRNLATAASVAGVGRFLHISSTSAYGHPHDQVEPIDESAAMGQNVWVWDPYTRSKVECERILWQLAESDRLAVTVIRPSWLYGERDRTTVARLVDRLRRGKVPMIGRGDNPLSAVYAGIVAEAAILASRDPGSAGEAYNITNQGRITQREFLNLFAEACNAPPVVKRVPYRAVYSAAFLLEAHGRLTRRPRPPLITRYATWLMGRELEYSTEKARIRLGWEPVMTYRQSIERSVQWYLDHETSFAKAAQVA</sequence>
<dbReference type="PANTHER" id="PTHR48079:SF6">
    <property type="entry name" value="NAD(P)-BINDING DOMAIN-CONTAINING PROTEIN-RELATED"/>
    <property type="match status" value="1"/>
</dbReference>
<accession>A0AAU7C6M5</accession>
<dbReference type="GO" id="GO:0004029">
    <property type="term" value="F:aldehyde dehydrogenase (NAD+) activity"/>
    <property type="evidence" value="ECO:0007669"/>
    <property type="project" value="TreeGrafter"/>
</dbReference>
<dbReference type="RefSeq" id="WP_406693712.1">
    <property type="nucleotide sequence ID" value="NZ_CP155447.1"/>
</dbReference>
<protein>
    <submittedName>
        <fullName evidence="2">NAD-dependent epimerase/dehydratase family protein</fullName>
    </submittedName>
</protein>
<dbReference type="PANTHER" id="PTHR48079">
    <property type="entry name" value="PROTEIN YEEZ"/>
    <property type="match status" value="1"/>
</dbReference>
<dbReference type="InterPro" id="IPR001509">
    <property type="entry name" value="Epimerase_deHydtase"/>
</dbReference>
<reference evidence="2" key="1">
    <citation type="submission" date="2024-05" db="EMBL/GenBank/DDBJ databases">
        <title>Planctomycetes of the genus Singulisphaera possess chitinolytic capabilities.</title>
        <authorList>
            <person name="Ivanova A."/>
        </authorList>
    </citation>
    <scope>NUCLEOTIDE SEQUENCE</scope>
    <source>
        <strain evidence="2">Ch08T</strain>
    </source>
</reference>
<name>A0AAU7C6M5_9BACT</name>